<dbReference type="Proteomes" id="UP000565468">
    <property type="component" value="Unassembled WGS sequence"/>
</dbReference>
<accession>A0A848M2F0</accession>
<dbReference type="AlphaFoldDB" id="A0A848M2F0"/>
<organism evidence="1 2">
    <name type="scientific">Paenibacillus lemnae</name>
    <dbReference type="NCBI Taxonomy" id="1330551"/>
    <lineage>
        <taxon>Bacteria</taxon>
        <taxon>Bacillati</taxon>
        <taxon>Bacillota</taxon>
        <taxon>Bacilli</taxon>
        <taxon>Bacillales</taxon>
        <taxon>Paenibacillaceae</taxon>
        <taxon>Paenibacillus</taxon>
    </lineage>
</organism>
<name>A0A848M2F0_PAELE</name>
<evidence type="ECO:0008006" key="3">
    <source>
        <dbReference type="Google" id="ProtNLM"/>
    </source>
</evidence>
<dbReference type="RefSeq" id="WP_169503431.1">
    <property type="nucleotide sequence ID" value="NZ_JABBPN010000002.1"/>
</dbReference>
<dbReference type="EMBL" id="JABBPN010000002">
    <property type="protein sequence ID" value="NMO94736.1"/>
    <property type="molecule type" value="Genomic_DNA"/>
</dbReference>
<evidence type="ECO:0000313" key="1">
    <source>
        <dbReference type="EMBL" id="NMO94736.1"/>
    </source>
</evidence>
<protein>
    <recommendedName>
        <fullName evidence="3">Lipoprotein</fullName>
    </recommendedName>
</protein>
<reference evidence="1 2" key="1">
    <citation type="submission" date="2020-04" db="EMBL/GenBank/DDBJ databases">
        <title>Paenibacillus algicola sp. nov., a novel marine bacterium producing alginate lyase.</title>
        <authorList>
            <person name="Huang H."/>
        </authorList>
    </citation>
    <scope>NUCLEOTIDE SEQUENCE [LARGE SCALE GENOMIC DNA]</scope>
    <source>
        <strain evidence="1 2">L7-75</strain>
    </source>
</reference>
<gene>
    <name evidence="1" type="ORF">HII30_02890</name>
</gene>
<comment type="caution">
    <text evidence="1">The sequence shown here is derived from an EMBL/GenBank/DDBJ whole genome shotgun (WGS) entry which is preliminary data.</text>
</comment>
<keyword evidence="2" id="KW-1185">Reference proteome</keyword>
<evidence type="ECO:0000313" key="2">
    <source>
        <dbReference type="Proteomes" id="UP000565468"/>
    </source>
</evidence>
<proteinExistence type="predicted"/>
<dbReference type="PROSITE" id="PS51257">
    <property type="entry name" value="PROKAR_LIPOPROTEIN"/>
    <property type="match status" value="1"/>
</dbReference>
<sequence length="134" mass="15058">MRNALILLVICLGVTITSCTVSSDRDNHKDMLIEGDFQFIQIYADINKQNSSTNTIREKQTIEQIIDRINNSKSESAEGMAYEKGPEGLLILKGPDEFTTKVPFFKDSGDVLYSDYLIHSTLQDILPTSIPIEE</sequence>